<protein>
    <submittedName>
        <fullName evidence="2">Putative immunogenic protein</fullName>
    </submittedName>
</protein>
<evidence type="ECO:0000313" key="2">
    <source>
        <dbReference type="EMBL" id="SGY88653.1"/>
    </source>
</evidence>
<organism evidence="2 3">
    <name type="scientific">Moritella viscosa</name>
    <dbReference type="NCBI Taxonomy" id="80854"/>
    <lineage>
        <taxon>Bacteria</taxon>
        <taxon>Pseudomonadati</taxon>
        <taxon>Pseudomonadota</taxon>
        <taxon>Gammaproteobacteria</taxon>
        <taxon>Alteromonadales</taxon>
        <taxon>Moritellaceae</taxon>
        <taxon>Moritella</taxon>
    </lineage>
</organism>
<feature type="signal peptide" evidence="1">
    <location>
        <begin position="1"/>
        <end position="28"/>
    </location>
</feature>
<dbReference type="InterPro" id="IPR011852">
    <property type="entry name" value="TRAP_TAXI"/>
</dbReference>
<dbReference type="EMBL" id="FPLD01000033">
    <property type="protein sequence ID" value="SGY88653.1"/>
    <property type="molecule type" value="Genomic_DNA"/>
</dbReference>
<dbReference type="Proteomes" id="UP000183794">
    <property type="component" value="Unassembled WGS sequence"/>
</dbReference>
<keyword evidence="1" id="KW-0732">Signal</keyword>
<dbReference type="NCBIfam" id="TIGR02122">
    <property type="entry name" value="TRAP_TAXI"/>
    <property type="match status" value="1"/>
</dbReference>
<accession>A0A1L0AM73</accession>
<evidence type="ECO:0000256" key="1">
    <source>
        <dbReference type="SAM" id="SignalP"/>
    </source>
</evidence>
<dbReference type="PANTHER" id="PTHR42941">
    <property type="entry name" value="SLL1037 PROTEIN"/>
    <property type="match status" value="1"/>
</dbReference>
<dbReference type="Pfam" id="PF16868">
    <property type="entry name" value="NMT1_3"/>
    <property type="match status" value="1"/>
</dbReference>
<name>A0A1L0AM73_9GAMM</name>
<dbReference type="OrthoDB" id="9776669at2"/>
<dbReference type="Gene3D" id="3.40.190.10">
    <property type="entry name" value="Periplasmic binding protein-like II"/>
    <property type="match status" value="2"/>
</dbReference>
<dbReference type="AlphaFoldDB" id="A0A1L0AM73"/>
<sequence length="327" mass="35102">MSITKTIAKSLAVASLTLAAAAPSIATAKTSDFITIGTGGVTGVYYPAGGAICKFVNRNRKEHNIRCSVESTGGSAYNINTMRAGELDFGVAQSDQQFYAYKGLNQYKNQGAYTDLRAVFSLHAEALTIVARKDSGIKDFKDLKGKRVNVGNPGSGQRSTMDVVMKAYNWDNSAFSLTSELKANEQSQALCDNKIDAFVFFAGFPNGSIKEATTTCDAVLVTVNDATVQKLVADNPYYSQVVIPGGTYTGTPKDTVTFGARATIVTPKSMSNEIVYEMTKAVFENFNTFKRLHPSFASLTKEDMATAALSAPVHPGAAKYYKEVGLK</sequence>
<dbReference type="PANTHER" id="PTHR42941:SF1">
    <property type="entry name" value="SLL1037 PROTEIN"/>
    <property type="match status" value="1"/>
</dbReference>
<dbReference type="RefSeq" id="WP_075518012.1">
    <property type="nucleotide sequence ID" value="NZ_FPLD01000033.1"/>
</dbReference>
<dbReference type="CDD" id="cd13568">
    <property type="entry name" value="PBP2_TAXI_TRAP_like_3"/>
    <property type="match status" value="1"/>
</dbReference>
<proteinExistence type="predicted"/>
<gene>
    <name evidence="2" type="ORF">NVI5450_0894</name>
</gene>
<evidence type="ECO:0000313" key="3">
    <source>
        <dbReference type="Proteomes" id="UP000183794"/>
    </source>
</evidence>
<dbReference type="SUPFAM" id="SSF53850">
    <property type="entry name" value="Periplasmic binding protein-like II"/>
    <property type="match status" value="1"/>
</dbReference>
<feature type="chain" id="PRO_5013018471" evidence="1">
    <location>
        <begin position="29"/>
        <end position="327"/>
    </location>
</feature>
<reference evidence="2 3" key="1">
    <citation type="submission" date="2016-11" db="EMBL/GenBank/DDBJ databases">
        <authorList>
            <person name="Jaros S."/>
            <person name="Januszkiewicz K."/>
            <person name="Wedrychowicz H."/>
        </authorList>
    </citation>
    <scope>NUCLEOTIDE SEQUENCE [LARGE SCALE GENOMIC DNA]</scope>
    <source>
        <strain evidence="2">NVI 5450</strain>
    </source>
</reference>